<protein>
    <recommendedName>
        <fullName evidence="1">DUF4340 domain-containing protein</fullName>
    </recommendedName>
</protein>
<accession>X0UQD2</accession>
<reference evidence="2" key="1">
    <citation type="journal article" date="2014" name="Front. Microbiol.">
        <title>High frequency of phylogenetically diverse reductive dehalogenase-homologous genes in deep subseafloor sedimentary metagenomes.</title>
        <authorList>
            <person name="Kawai M."/>
            <person name="Futagami T."/>
            <person name="Toyoda A."/>
            <person name="Takaki Y."/>
            <person name="Nishi S."/>
            <person name="Hori S."/>
            <person name="Arai W."/>
            <person name="Tsubouchi T."/>
            <person name="Morono Y."/>
            <person name="Uchiyama I."/>
            <person name="Ito T."/>
            <person name="Fujiyama A."/>
            <person name="Inagaki F."/>
            <person name="Takami H."/>
        </authorList>
    </citation>
    <scope>NUCLEOTIDE SEQUENCE</scope>
    <source>
        <strain evidence="2">Expedition CK06-06</strain>
    </source>
</reference>
<dbReference type="Pfam" id="PF14238">
    <property type="entry name" value="DUF4340"/>
    <property type="match status" value="1"/>
</dbReference>
<feature type="domain" description="DUF4340" evidence="1">
    <location>
        <begin position="57"/>
        <end position="122"/>
    </location>
</feature>
<evidence type="ECO:0000313" key="2">
    <source>
        <dbReference type="EMBL" id="GAG02483.1"/>
    </source>
</evidence>
<dbReference type="EMBL" id="BARS01025292">
    <property type="protein sequence ID" value="GAG02483.1"/>
    <property type="molecule type" value="Genomic_DNA"/>
</dbReference>
<evidence type="ECO:0000259" key="1">
    <source>
        <dbReference type="Pfam" id="PF14238"/>
    </source>
</evidence>
<gene>
    <name evidence="2" type="ORF">S01H1_39994</name>
</gene>
<name>X0UQD2_9ZZZZ</name>
<proteinExistence type="predicted"/>
<dbReference type="InterPro" id="IPR025641">
    <property type="entry name" value="DUF4340"/>
</dbReference>
<sequence length="146" mass="16453">MEELQHIEIRLPRENDSQAFIKEADRTWHFDNPQRCEVDMKRWGGGIPLLLSGPGAERVIAENATQEKLAEFGLTQPQMELILTLENESIINIAVGDSTPDGHAFYVQAPNSNDIALVDYTWYEVLERLVKEPPYPPPGQVPLESG</sequence>
<dbReference type="AlphaFoldDB" id="X0UQD2"/>
<comment type="caution">
    <text evidence="2">The sequence shown here is derived from an EMBL/GenBank/DDBJ whole genome shotgun (WGS) entry which is preliminary data.</text>
</comment>
<organism evidence="2">
    <name type="scientific">marine sediment metagenome</name>
    <dbReference type="NCBI Taxonomy" id="412755"/>
    <lineage>
        <taxon>unclassified sequences</taxon>
        <taxon>metagenomes</taxon>
        <taxon>ecological metagenomes</taxon>
    </lineage>
</organism>